<evidence type="ECO:0000259" key="12">
    <source>
        <dbReference type="SMART" id="SM01359"/>
    </source>
</evidence>
<feature type="domain" description="Alpha-2-macroglobulin" evidence="13">
    <location>
        <begin position="741"/>
        <end position="831"/>
    </location>
</feature>
<feature type="signal peptide" evidence="11">
    <location>
        <begin position="1"/>
        <end position="20"/>
    </location>
</feature>
<dbReference type="SMART" id="SM01360">
    <property type="entry name" value="A2M"/>
    <property type="match status" value="1"/>
</dbReference>
<dbReference type="SMART" id="SM01361">
    <property type="entry name" value="A2M_recep"/>
    <property type="match status" value="1"/>
</dbReference>
<dbReference type="Pfam" id="PF07703">
    <property type="entry name" value="A2M_BRD"/>
    <property type="match status" value="1"/>
</dbReference>
<dbReference type="Pfam" id="PF17789">
    <property type="entry name" value="MG4"/>
    <property type="match status" value="1"/>
</dbReference>
<dbReference type="Gene3D" id="2.60.40.1940">
    <property type="match status" value="1"/>
</dbReference>
<evidence type="ECO:0000313" key="15">
    <source>
        <dbReference type="EMBL" id="CAH2323055.1"/>
    </source>
</evidence>
<dbReference type="EMBL" id="OW240922">
    <property type="protein sequence ID" value="CAH2323055.1"/>
    <property type="molecule type" value="Genomic_DNA"/>
</dbReference>
<keyword evidence="3" id="KW-0964">Secreted</keyword>
<keyword evidence="9" id="KW-0325">Glycoprotein</keyword>
<dbReference type="InterPro" id="IPR008930">
    <property type="entry name" value="Terpenoid_cyclase/PrenylTrfase"/>
</dbReference>
<dbReference type="GO" id="GO:0004867">
    <property type="term" value="F:serine-type endopeptidase inhibitor activity"/>
    <property type="evidence" value="ECO:0007669"/>
    <property type="project" value="UniProtKB-KW"/>
</dbReference>
<dbReference type="Pfam" id="PF17791">
    <property type="entry name" value="MG3"/>
    <property type="match status" value="1"/>
</dbReference>
<dbReference type="InterPro" id="IPR041555">
    <property type="entry name" value="MG3"/>
</dbReference>
<evidence type="ECO:0000259" key="14">
    <source>
        <dbReference type="SMART" id="SM01361"/>
    </source>
</evidence>
<dbReference type="GO" id="GO:0005615">
    <property type="term" value="C:extracellular space"/>
    <property type="evidence" value="ECO:0007669"/>
    <property type="project" value="InterPro"/>
</dbReference>
<proteinExistence type="inferred from homology"/>
<keyword evidence="6" id="KW-0722">Serine protease inhibitor</keyword>
<comment type="subunit">
    <text evidence="10">Homotetramer; disulfide-linked.</text>
</comment>
<dbReference type="FunFam" id="2.60.40.1930:FF:000001">
    <property type="entry name" value="CD109 isoform 3"/>
    <property type="match status" value="1"/>
</dbReference>
<dbReference type="InterPro" id="IPR001599">
    <property type="entry name" value="Macroglobln_a2"/>
</dbReference>
<dbReference type="Proteomes" id="UP001295444">
    <property type="component" value="Chromosome 11"/>
</dbReference>
<dbReference type="Pfam" id="PF00207">
    <property type="entry name" value="A2M"/>
    <property type="match status" value="1"/>
</dbReference>
<evidence type="ECO:0000256" key="8">
    <source>
        <dbReference type="ARBA" id="ARBA00023157"/>
    </source>
</evidence>
<dbReference type="Pfam" id="PF07678">
    <property type="entry name" value="TED_complement"/>
    <property type="match status" value="1"/>
</dbReference>
<dbReference type="Gene3D" id="2.60.40.10">
    <property type="entry name" value="Immunoglobulins"/>
    <property type="match status" value="2"/>
</dbReference>
<evidence type="ECO:0000259" key="13">
    <source>
        <dbReference type="SMART" id="SM01360"/>
    </source>
</evidence>
<keyword evidence="16" id="KW-1185">Reference proteome</keyword>
<keyword evidence="5 11" id="KW-0732">Signal</keyword>
<keyword evidence="8" id="KW-1015">Disulfide bond</keyword>
<dbReference type="InterPro" id="IPR019742">
    <property type="entry name" value="MacrogloblnA2_CS"/>
</dbReference>
<dbReference type="SUPFAM" id="SSF81296">
    <property type="entry name" value="E set domains"/>
    <property type="match status" value="1"/>
</dbReference>
<dbReference type="Gene3D" id="2.20.130.20">
    <property type="match status" value="2"/>
</dbReference>
<dbReference type="SUPFAM" id="SSF48239">
    <property type="entry name" value="Terpenoid cyclases/Protein prenyltransferases"/>
    <property type="match status" value="1"/>
</dbReference>
<dbReference type="InterPro" id="IPR009048">
    <property type="entry name" value="A-macroglobulin_rcpt-bd"/>
</dbReference>
<accession>A0AAD1TBE1</accession>
<dbReference type="Pfam" id="PF07677">
    <property type="entry name" value="A2M_recep"/>
    <property type="match status" value="1"/>
</dbReference>
<keyword evidence="7" id="KW-0882">Thioester bond</keyword>
<dbReference type="InterPro" id="IPR036595">
    <property type="entry name" value="A-macroglobulin_rcpt-bd_sf"/>
</dbReference>
<dbReference type="InterPro" id="IPR014756">
    <property type="entry name" value="Ig_E-set"/>
</dbReference>
<evidence type="ECO:0000256" key="1">
    <source>
        <dbReference type="ARBA" id="ARBA00004613"/>
    </source>
</evidence>
<dbReference type="Gene3D" id="1.50.10.20">
    <property type="match status" value="1"/>
</dbReference>
<dbReference type="InterPro" id="IPR013783">
    <property type="entry name" value="Ig-like_fold"/>
</dbReference>
<gene>
    <name evidence="15" type="ORF">PECUL_23A009698</name>
</gene>
<feature type="domain" description="Alpha-macroglobulin receptor-binding" evidence="14">
    <location>
        <begin position="1368"/>
        <end position="1455"/>
    </location>
</feature>
<evidence type="ECO:0000256" key="2">
    <source>
        <dbReference type="ARBA" id="ARBA00010952"/>
    </source>
</evidence>
<dbReference type="PANTHER" id="PTHR11412">
    <property type="entry name" value="MACROGLOBULIN / COMPLEMENT"/>
    <property type="match status" value="1"/>
</dbReference>
<reference evidence="15" key="1">
    <citation type="submission" date="2022-03" db="EMBL/GenBank/DDBJ databases">
        <authorList>
            <person name="Alioto T."/>
            <person name="Alioto T."/>
            <person name="Gomez Garrido J."/>
        </authorList>
    </citation>
    <scope>NUCLEOTIDE SEQUENCE</scope>
</reference>
<evidence type="ECO:0000256" key="9">
    <source>
        <dbReference type="ARBA" id="ARBA00023180"/>
    </source>
</evidence>
<evidence type="ECO:0000256" key="7">
    <source>
        <dbReference type="ARBA" id="ARBA00022966"/>
    </source>
</evidence>
<dbReference type="InterPro" id="IPR002890">
    <property type="entry name" value="MG2"/>
</dbReference>
<evidence type="ECO:0000256" key="10">
    <source>
        <dbReference type="ARBA" id="ARBA00038769"/>
    </source>
</evidence>
<feature type="domain" description="Alpha-2-macroglobulin bait region" evidence="12">
    <location>
        <begin position="454"/>
        <end position="603"/>
    </location>
</feature>
<protein>
    <submittedName>
        <fullName evidence="15">Alpha-2-macroglobulin-like isoform X1</fullName>
    </submittedName>
</protein>
<keyword evidence="4" id="KW-0646">Protease inhibitor</keyword>
<dbReference type="InterPro" id="IPR050473">
    <property type="entry name" value="A2M/Complement_sys"/>
</dbReference>
<dbReference type="Gene3D" id="2.60.40.690">
    <property type="entry name" value="Alpha-macroglobulin, receptor-binding domain"/>
    <property type="match status" value="1"/>
</dbReference>
<dbReference type="PANTHER" id="PTHR11412:SF165">
    <property type="entry name" value="ALPHA-2-MACROGLOBULIN"/>
    <property type="match status" value="1"/>
</dbReference>
<name>A0AAD1TBE1_PELCU</name>
<dbReference type="InterPro" id="IPR047565">
    <property type="entry name" value="Alpha-macroglob_thiol-ester_cl"/>
</dbReference>
<dbReference type="Gene3D" id="2.60.40.1930">
    <property type="match status" value="2"/>
</dbReference>
<dbReference type="InterPro" id="IPR040839">
    <property type="entry name" value="MG4"/>
</dbReference>
<dbReference type="CDD" id="cd02897">
    <property type="entry name" value="A2M_2"/>
    <property type="match status" value="1"/>
</dbReference>
<feature type="chain" id="PRO_5042009443" evidence="11">
    <location>
        <begin position="21"/>
        <end position="1469"/>
    </location>
</feature>
<evidence type="ECO:0000256" key="6">
    <source>
        <dbReference type="ARBA" id="ARBA00022900"/>
    </source>
</evidence>
<dbReference type="Pfam" id="PF01835">
    <property type="entry name" value="MG2"/>
    <property type="match status" value="1"/>
</dbReference>
<evidence type="ECO:0000256" key="3">
    <source>
        <dbReference type="ARBA" id="ARBA00022525"/>
    </source>
</evidence>
<dbReference type="Gene3D" id="2.60.120.1540">
    <property type="match status" value="1"/>
</dbReference>
<dbReference type="SUPFAM" id="SSF49410">
    <property type="entry name" value="Alpha-macroglobulin receptor domain"/>
    <property type="match status" value="1"/>
</dbReference>
<evidence type="ECO:0000256" key="5">
    <source>
        <dbReference type="ARBA" id="ARBA00022729"/>
    </source>
</evidence>
<comment type="subcellular location">
    <subcellularLocation>
        <location evidence="1">Secreted</location>
    </subcellularLocation>
</comment>
<dbReference type="SMART" id="SM01359">
    <property type="entry name" value="A2M_N_2"/>
    <property type="match status" value="1"/>
</dbReference>
<dbReference type="InterPro" id="IPR041813">
    <property type="entry name" value="A2M_TED"/>
</dbReference>
<evidence type="ECO:0000313" key="16">
    <source>
        <dbReference type="Proteomes" id="UP001295444"/>
    </source>
</evidence>
<evidence type="ECO:0000256" key="11">
    <source>
        <dbReference type="SAM" id="SignalP"/>
    </source>
</evidence>
<dbReference type="FunFam" id="1.50.10.20:FF:000001">
    <property type="entry name" value="CD109 isoform 1"/>
    <property type="match status" value="1"/>
</dbReference>
<organism evidence="15 16">
    <name type="scientific">Pelobates cultripes</name>
    <name type="common">Western spadefoot toad</name>
    <dbReference type="NCBI Taxonomy" id="61616"/>
    <lineage>
        <taxon>Eukaryota</taxon>
        <taxon>Metazoa</taxon>
        <taxon>Chordata</taxon>
        <taxon>Craniata</taxon>
        <taxon>Vertebrata</taxon>
        <taxon>Euteleostomi</taxon>
        <taxon>Amphibia</taxon>
        <taxon>Batrachia</taxon>
        <taxon>Anura</taxon>
        <taxon>Pelobatoidea</taxon>
        <taxon>Pelobatidae</taxon>
        <taxon>Pelobates</taxon>
    </lineage>
</organism>
<dbReference type="InterPro" id="IPR011625">
    <property type="entry name" value="A2M_N_BRD"/>
</dbReference>
<dbReference type="InterPro" id="IPR011626">
    <property type="entry name" value="Alpha-macroglobulin_TED"/>
</dbReference>
<comment type="similarity">
    <text evidence="2">Belongs to the protease inhibitor I39 (alpha-2-macroglobulin) family.</text>
</comment>
<evidence type="ECO:0000256" key="4">
    <source>
        <dbReference type="ARBA" id="ARBA00022690"/>
    </source>
</evidence>
<dbReference type="SMART" id="SM01419">
    <property type="entry name" value="Thiol-ester_cl"/>
    <property type="match status" value="1"/>
</dbReference>
<sequence>MWSSAIALCLLLSALPGGEPTAPDPQYMMLVPTILNIGHEERLCLMLSHLNETISVSVILDVGSQNLTLLEKEVTESDEDSCVTFQITDIDSSKVAYFTLRAEGENSLFTKRRSVLLKPQQNLVFVQTDKPIYKPGQKVQFRIASLNENFYAVSENFPLVYIEDPQRNRIAQWLNVETNRGITQESFQLAPEPMLGIYKVVVKRPKGQQVQHTFSVAEYVLPKYEVQVKLPPVLTVEDEEFSVSVCGKYTYGKPVAGMIKVRVCRQFQQSYSSCVGYEDGVCEELSHEAGPDGCYSAVVQTKLFQMKRTGYHMNIKAKAKIIEEGTGVELTGESSTEIKSTLAKVSFRQVDSHYKPGIPTYGQVFLEDAAGNPLTNETVTVFVGHDGTNFTYTTGPDGTADFSIDTASWQGHSVQLRASYKTQAYCSSYGWVNPTYEEQSQSVRRFYSRSSSFLKVKPIHKTLHCETVQKIKVHYVLTSIGIGTTKEAVFRYVIMSKGEIITSKRHTVLLIKNQEAAGHFSFELPVKTNIAPLAKVLVFLILDSGEVIADSISLKVDNCFQNKVKLSFSQTQSLPGSETILNLQTDPDSLCAIRAVDSSVLLMQPEAELSAKSVYDLLPIKDLSGYHYDGHYLEEPHDEPCVKADPIFLNGFYYNPSSPDSDIDAYTILKDMGLKVFTNTNIKSPTLCYEVQMGYPAAGIAYETQRMLAMPMRLEQADLVRDSVGGAGFTIETERKYFPETWLWNFELTDSKGQASIPLTVPDTITTWKAGMFCMSPQSGFGLSETVSHVAMQPFFLELTLPYSAIRGEELLMQSTVFNYLQESIEVGISLENTDQYEAKAVGGKEDGYCIDANKKVTLSWNVKLKTLGNINFTVSAETLPGKGVCGNQIAHSLPRRKDTITRPILVEPEGVEKEETQNSMICGKGSDVSETFSLQLPERVVEGSARGYFSVIGDIMGTAMQNLGSLLKMPFGCGEQNMVLFTPNIYILEYLNNTRQLTPELESKALSYLNSGYQKQLSYKHYDGSYSAFGPSYGGGNTWYVHDSGKGDCSIYRQCRVGEKQISDPLVWLTNQQKDNGCFRSVGTLFNNAMKGGVSDEITLSAYITIALLEYPLPTSHHVVRNALFCLENAVAGQNNIHTEAMMAYAFTLARKSDISNQLFKHLDEKAIKTDDSIHWQRPEFSVDSGLSRGSHKLAPSAEVEMNSYALLATLSKPEISEEDLTMSTKMVNWIIKQRNPNGGFSSTQDTVVALQALSLFGSLTQGNDAPRTVSLNLDSTPVAKFHVEDSNRLLLQSVPLAKVPGDYTITVGGSGCVFVQANLKYNLPHPKGDAPFFISVETDPVICNHKSEKSFSIAVNVSYTGKRENSNMAIVEIKLPSGYIPIKSSVRQLTHYSHIKRTESFPNKVTVYFESLSKRNEHFNFLVEQDIPVGNLQPSTAKVYDYYETDEFAITKYSAPCSSKEDTSSNV</sequence>
<dbReference type="PROSITE" id="PS00477">
    <property type="entry name" value="ALPHA_2_MACROGLOBULIN"/>
    <property type="match status" value="1"/>
</dbReference>